<dbReference type="AlphaFoldDB" id="A0A8H4PNN7"/>
<evidence type="ECO:0000256" key="2">
    <source>
        <dbReference type="SAM" id="SignalP"/>
    </source>
</evidence>
<reference evidence="3 4" key="1">
    <citation type="journal article" date="2020" name="Genome Biol. Evol.">
        <title>A new high-quality draft genome assembly of the Chinese cordyceps Ophiocordyceps sinensis.</title>
        <authorList>
            <person name="Shu R."/>
            <person name="Zhang J."/>
            <person name="Meng Q."/>
            <person name="Zhang H."/>
            <person name="Zhou G."/>
            <person name="Li M."/>
            <person name="Wu P."/>
            <person name="Zhao Y."/>
            <person name="Chen C."/>
            <person name="Qin Q."/>
        </authorList>
    </citation>
    <scope>NUCLEOTIDE SEQUENCE [LARGE SCALE GENOMIC DNA]</scope>
    <source>
        <strain evidence="3 4">IOZ07</strain>
    </source>
</reference>
<feature type="compositionally biased region" description="Basic and acidic residues" evidence="1">
    <location>
        <begin position="90"/>
        <end position="99"/>
    </location>
</feature>
<name>A0A8H4PNN7_9HYPO</name>
<feature type="compositionally biased region" description="Basic and acidic residues" evidence="1">
    <location>
        <begin position="69"/>
        <end position="82"/>
    </location>
</feature>
<evidence type="ECO:0000313" key="4">
    <source>
        <dbReference type="Proteomes" id="UP000557566"/>
    </source>
</evidence>
<proteinExistence type="predicted"/>
<evidence type="ECO:0000256" key="1">
    <source>
        <dbReference type="SAM" id="MobiDB-lite"/>
    </source>
</evidence>
<sequence>MKVSLSTTVLAAALAGSALAAPSGAGAQRQANVEASQAGAGASVSLAQADAQELLRIAIKLNQQGTENEQTRHAKRDLEMHPKGKKFNRVSKDVSKDGQ</sequence>
<feature type="signal peptide" evidence="2">
    <location>
        <begin position="1"/>
        <end position="20"/>
    </location>
</feature>
<feature type="region of interest" description="Disordered" evidence="1">
    <location>
        <begin position="63"/>
        <end position="99"/>
    </location>
</feature>
<keyword evidence="2" id="KW-0732">Signal</keyword>
<accession>A0A8H4PNN7</accession>
<gene>
    <name evidence="3" type="ORF">G6O67_004421</name>
</gene>
<dbReference type="OrthoDB" id="10601656at2759"/>
<dbReference type="EMBL" id="JAAVMX010000005">
    <property type="protein sequence ID" value="KAF4507983.1"/>
    <property type="molecule type" value="Genomic_DNA"/>
</dbReference>
<feature type="region of interest" description="Disordered" evidence="1">
    <location>
        <begin position="21"/>
        <end position="42"/>
    </location>
</feature>
<keyword evidence="4" id="KW-1185">Reference proteome</keyword>
<organism evidence="3 4">
    <name type="scientific">Ophiocordyceps sinensis</name>
    <dbReference type="NCBI Taxonomy" id="72228"/>
    <lineage>
        <taxon>Eukaryota</taxon>
        <taxon>Fungi</taxon>
        <taxon>Dikarya</taxon>
        <taxon>Ascomycota</taxon>
        <taxon>Pezizomycotina</taxon>
        <taxon>Sordariomycetes</taxon>
        <taxon>Hypocreomycetidae</taxon>
        <taxon>Hypocreales</taxon>
        <taxon>Ophiocordycipitaceae</taxon>
        <taxon>Ophiocordyceps</taxon>
    </lineage>
</organism>
<feature type="chain" id="PRO_5034711870" evidence="2">
    <location>
        <begin position="21"/>
        <end position="99"/>
    </location>
</feature>
<evidence type="ECO:0000313" key="3">
    <source>
        <dbReference type="EMBL" id="KAF4507983.1"/>
    </source>
</evidence>
<protein>
    <submittedName>
        <fullName evidence="3">Uncharacterized protein</fullName>
    </submittedName>
</protein>
<dbReference type="Proteomes" id="UP000557566">
    <property type="component" value="Unassembled WGS sequence"/>
</dbReference>
<comment type="caution">
    <text evidence="3">The sequence shown here is derived from an EMBL/GenBank/DDBJ whole genome shotgun (WGS) entry which is preliminary data.</text>
</comment>